<dbReference type="RefSeq" id="WP_151423305.1">
    <property type="nucleotide sequence ID" value="NZ_WBJX01000002.1"/>
</dbReference>
<feature type="transmembrane region" description="Helical" evidence="5">
    <location>
        <begin position="269"/>
        <end position="289"/>
    </location>
</feature>
<evidence type="ECO:0000256" key="5">
    <source>
        <dbReference type="SAM" id="Phobius"/>
    </source>
</evidence>
<feature type="domain" description="Integral membrane bound transporter" evidence="6">
    <location>
        <begin position="255"/>
        <end position="379"/>
    </location>
</feature>
<dbReference type="GO" id="GO:0016020">
    <property type="term" value="C:membrane"/>
    <property type="evidence" value="ECO:0007669"/>
    <property type="project" value="UniProtKB-SubCell"/>
</dbReference>
<keyword evidence="2 5" id="KW-0812">Transmembrane</keyword>
<dbReference type="EMBL" id="WBJX01000002">
    <property type="protein sequence ID" value="KAB1638216.1"/>
    <property type="molecule type" value="Genomic_DNA"/>
</dbReference>
<evidence type="ECO:0000259" key="6">
    <source>
        <dbReference type="Pfam" id="PF13515"/>
    </source>
</evidence>
<keyword evidence="4 5" id="KW-0472">Membrane</keyword>
<feature type="transmembrane region" description="Helical" evidence="5">
    <location>
        <begin position="158"/>
        <end position="176"/>
    </location>
</feature>
<feature type="transmembrane region" description="Helical" evidence="5">
    <location>
        <begin position="27"/>
        <end position="44"/>
    </location>
</feature>
<evidence type="ECO:0000313" key="8">
    <source>
        <dbReference type="Proteomes" id="UP000490386"/>
    </source>
</evidence>
<proteinExistence type="predicted"/>
<evidence type="ECO:0000256" key="3">
    <source>
        <dbReference type="ARBA" id="ARBA00022989"/>
    </source>
</evidence>
<dbReference type="InterPro" id="IPR049453">
    <property type="entry name" value="Memb_transporter_dom"/>
</dbReference>
<feature type="transmembrane region" description="Helical" evidence="5">
    <location>
        <begin position="77"/>
        <end position="95"/>
    </location>
</feature>
<accession>A0A7J5B2G3</accession>
<protein>
    <submittedName>
        <fullName evidence="7">FUSC family protein</fullName>
    </submittedName>
</protein>
<organism evidence="7 8">
    <name type="scientific">Pseudoclavibacter terrae</name>
    <dbReference type="NCBI Taxonomy" id="1530195"/>
    <lineage>
        <taxon>Bacteria</taxon>
        <taxon>Bacillati</taxon>
        <taxon>Actinomycetota</taxon>
        <taxon>Actinomycetes</taxon>
        <taxon>Micrococcales</taxon>
        <taxon>Microbacteriaceae</taxon>
        <taxon>Pseudoclavibacter</taxon>
    </lineage>
</organism>
<feature type="transmembrane region" description="Helical" evidence="5">
    <location>
        <begin position="337"/>
        <end position="356"/>
    </location>
</feature>
<gene>
    <name evidence="7" type="ORF">F8O03_07385</name>
</gene>
<feature type="transmembrane region" description="Helical" evidence="5">
    <location>
        <begin position="243"/>
        <end position="263"/>
    </location>
</feature>
<comment type="caution">
    <text evidence="7">The sequence shown here is derived from an EMBL/GenBank/DDBJ whole genome shotgun (WGS) entry which is preliminary data.</text>
</comment>
<evidence type="ECO:0000256" key="1">
    <source>
        <dbReference type="ARBA" id="ARBA00004141"/>
    </source>
</evidence>
<feature type="transmembrane region" description="Helical" evidence="5">
    <location>
        <begin position="130"/>
        <end position="152"/>
    </location>
</feature>
<keyword evidence="8" id="KW-1185">Reference proteome</keyword>
<evidence type="ECO:0000256" key="2">
    <source>
        <dbReference type="ARBA" id="ARBA00022692"/>
    </source>
</evidence>
<feature type="transmembrane region" description="Helical" evidence="5">
    <location>
        <begin position="368"/>
        <end position="385"/>
    </location>
</feature>
<sequence length="401" mass="40888">MPSPRPSMIPGWRDLTTMGPYRRDHWVALRVALAIGVPLVLLWATGSMPLAIFAVFGAFTSVYGRGLSVFGRFRMQSIAAGSLLASVGVGAVIALSPERALLVLPAATVWAFLMSLLGDRVRWAPPGPMFQIFALAAIAALAVGGEVLLVGIGVAVATAAWSLLLGLAFGAVGVVVDRARARTGAETSGPTRAAAAGTTVAGVDPARAGAADAGAGAAGTGRSGLAPATGSIRSVRPVRSTTVGRAGMFAVGTLIAGAIPLLIGIGHPYWAMVSAIAGLSAATGFHRVLRATHRLVGTVLGLGVAAVLLAFEPSGLVVVLLVIVLQGGVELFIVRNYTIGLLFLTPLVLVMGRLAGDVSAGQLLLERGVETAIGVAVAIGIAVVLEWRPWSREPATETQAR</sequence>
<dbReference type="Proteomes" id="UP000490386">
    <property type="component" value="Unassembled WGS sequence"/>
</dbReference>
<feature type="transmembrane region" description="Helical" evidence="5">
    <location>
        <begin position="301"/>
        <end position="325"/>
    </location>
</feature>
<reference evidence="7 8" key="1">
    <citation type="submission" date="2019-09" db="EMBL/GenBank/DDBJ databases">
        <title>Phylogeny of genus Pseudoclavibacter and closely related genus.</title>
        <authorList>
            <person name="Li Y."/>
        </authorList>
    </citation>
    <scope>NUCLEOTIDE SEQUENCE [LARGE SCALE GENOMIC DNA]</scope>
    <source>
        <strain evidence="7 8">THG-MD12</strain>
    </source>
</reference>
<dbReference type="AlphaFoldDB" id="A0A7J5B2G3"/>
<dbReference type="Pfam" id="PF13515">
    <property type="entry name" value="FUSC_2"/>
    <property type="match status" value="1"/>
</dbReference>
<dbReference type="OrthoDB" id="4989419at2"/>
<feature type="transmembrane region" description="Helical" evidence="5">
    <location>
        <begin position="101"/>
        <end position="118"/>
    </location>
</feature>
<feature type="transmembrane region" description="Helical" evidence="5">
    <location>
        <begin position="50"/>
        <end position="70"/>
    </location>
</feature>
<evidence type="ECO:0000313" key="7">
    <source>
        <dbReference type="EMBL" id="KAB1638216.1"/>
    </source>
</evidence>
<keyword evidence="3 5" id="KW-1133">Transmembrane helix</keyword>
<name>A0A7J5B2G3_9MICO</name>
<comment type="subcellular location">
    <subcellularLocation>
        <location evidence="1">Membrane</location>
        <topology evidence="1">Multi-pass membrane protein</topology>
    </subcellularLocation>
</comment>
<evidence type="ECO:0000256" key="4">
    <source>
        <dbReference type="ARBA" id="ARBA00023136"/>
    </source>
</evidence>